<name>A0AAD8TYX2_LOLMU</name>
<evidence type="ECO:0000313" key="4">
    <source>
        <dbReference type="Proteomes" id="UP001231189"/>
    </source>
</evidence>
<evidence type="ECO:0000313" key="3">
    <source>
        <dbReference type="EMBL" id="KAK1696771.1"/>
    </source>
</evidence>
<feature type="domain" description="Reverse transcriptase Ty1/copia-type" evidence="2">
    <location>
        <begin position="221"/>
        <end position="315"/>
    </location>
</feature>
<evidence type="ECO:0000256" key="1">
    <source>
        <dbReference type="SAM" id="MobiDB-lite"/>
    </source>
</evidence>
<gene>
    <name evidence="3" type="ORF">QYE76_013468</name>
</gene>
<sequence length="315" mass="35100">MASASKSLARLSLAGSNGASVPGRSGIAASVADQDQLPGVVVGDESADGSGRADVVNNLNDTNRDDRRAPAFILKGVPPELTRVLAFKATGQEAWEMIKTMRVGNERVRKVKADLQVLGDPIDERKAVFKILRTEPKPQRRWQRRLGKLYVATVEEPSSIDEALVQASWRNAMEEEMAYIRENNTWELSTLPASHCPISLKWVYKVKRNPAGNARRVWSRKEVYVQQPAGFVDNNNAGKVLKLNKALYGLRQAPRAWKAKLVASMSSLGFTRCELDHALYKRRNNGEFLVAGDLIITGTSDKEIEQFKLQMHELF</sequence>
<dbReference type="EMBL" id="JAUUTY010000001">
    <property type="protein sequence ID" value="KAK1696771.1"/>
    <property type="molecule type" value="Genomic_DNA"/>
</dbReference>
<dbReference type="InterPro" id="IPR013103">
    <property type="entry name" value="RVT_2"/>
</dbReference>
<protein>
    <recommendedName>
        <fullName evidence="2">Reverse transcriptase Ty1/copia-type domain-containing protein</fullName>
    </recommendedName>
</protein>
<reference evidence="3" key="1">
    <citation type="submission" date="2023-07" db="EMBL/GenBank/DDBJ databases">
        <title>A chromosome-level genome assembly of Lolium multiflorum.</title>
        <authorList>
            <person name="Chen Y."/>
            <person name="Copetti D."/>
            <person name="Kolliker R."/>
            <person name="Studer B."/>
        </authorList>
    </citation>
    <scope>NUCLEOTIDE SEQUENCE</scope>
    <source>
        <strain evidence="3">02402/16</strain>
        <tissue evidence="3">Leaf</tissue>
    </source>
</reference>
<organism evidence="3 4">
    <name type="scientific">Lolium multiflorum</name>
    <name type="common">Italian ryegrass</name>
    <name type="synonym">Lolium perenne subsp. multiflorum</name>
    <dbReference type="NCBI Taxonomy" id="4521"/>
    <lineage>
        <taxon>Eukaryota</taxon>
        <taxon>Viridiplantae</taxon>
        <taxon>Streptophyta</taxon>
        <taxon>Embryophyta</taxon>
        <taxon>Tracheophyta</taxon>
        <taxon>Spermatophyta</taxon>
        <taxon>Magnoliopsida</taxon>
        <taxon>Liliopsida</taxon>
        <taxon>Poales</taxon>
        <taxon>Poaceae</taxon>
        <taxon>BOP clade</taxon>
        <taxon>Pooideae</taxon>
        <taxon>Poodae</taxon>
        <taxon>Poeae</taxon>
        <taxon>Poeae Chloroplast Group 2 (Poeae type)</taxon>
        <taxon>Loliodinae</taxon>
        <taxon>Loliinae</taxon>
        <taxon>Lolium</taxon>
    </lineage>
</organism>
<proteinExistence type="predicted"/>
<keyword evidence="4" id="KW-1185">Reference proteome</keyword>
<feature type="region of interest" description="Disordered" evidence="1">
    <location>
        <begin position="38"/>
        <end position="62"/>
    </location>
</feature>
<comment type="caution">
    <text evidence="3">The sequence shown here is derived from an EMBL/GenBank/DDBJ whole genome shotgun (WGS) entry which is preliminary data.</text>
</comment>
<accession>A0AAD8TYX2</accession>
<dbReference type="Proteomes" id="UP001231189">
    <property type="component" value="Unassembled WGS sequence"/>
</dbReference>
<evidence type="ECO:0000259" key="2">
    <source>
        <dbReference type="Pfam" id="PF07727"/>
    </source>
</evidence>
<dbReference type="AlphaFoldDB" id="A0AAD8TYX2"/>
<dbReference type="Pfam" id="PF07727">
    <property type="entry name" value="RVT_2"/>
    <property type="match status" value="1"/>
</dbReference>